<dbReference type="EMBL" id="JAJAXM010000030">
    <property type="protein sequence ID" value="MCG9026889.1"/>
    <property type="molecule type" value="Genomic_DNA"/>
</dbReference>
<dbReference type="RefSeq" id="WP_239906627.1">
    <property type="nucleotide sequence ID" value="NZ_JAJAXM010000030.1"/>
</dbReference>
<accession>A0ABD4STU4</accession>
<reference evidence="1 2" key="1">
    <citation type="submission" date="2021-10" db="EMBL/GenBank/DDBJ databases">
        <title>Whole-genome sequencing analysis of Laribacter hongkongensis: virulence gene profiles, carbohydrate-active enzyme prediction, and antimicrobial resistance characterization.</title>
        <authorList>
            <person name="Yuan P."/>
            <person name="Zhan Y."/>
            <person name="Chen D."/>
        </authorList>
    </citation>
    <scope>NUCLEOTIDE SEQUENCE [LARGE SCALE GENOMIC DNA]</scope>
    <source>
        <strain evidence="1 2">W67</strain>
    </source>
</reference>
<proteinExistence type="predicted"/>
<dbReference type="Proteomes" id="UP001200247">
    <property type="component" value="Unassembled WGS sequence"/>
</dbReference>
<dbReference type="InterPro" id="IPR010260">
    <property type="entry name" value="AlpA"/>
</dbReference>
<dbReference type="Gene3D" id="1.10.238.160">
    <property type="match status" value="1"/>
</dbReference>
<organism evidence="1 2">
    <name type="scientific">Laribacter hongkongensis</name>
    <dbReference type="NCBI Taxonomy" id="168471"/>
    <lineage>
        <taxon>Bacteria</taxon>
        <taxon>Pseudomonadati</taxon>
        <taxon>Pseudomonadota</taxon>
        <taxon>Betaproteobacteria</taxon>
        <taxon>Neisseriales</taxon>
        <taxon>Aquaspirillaceae</taxon>
        <taxon>Laribacter</taxon>
    </lineage>
</organism>
<evidence type="ECO:0000313" key="2">
    <source>
        <dbReference type="Proteomes" id="UP001200247"/>
    </source>
</evidence>
<sequence>MQNQVITLPQTGFVRQPLLVGDRRTGTPGVLPFSASTLWRRVRNGTFPAPLRISERVTAWRAEDVWAWIESAGGCQQ</sequence>
<dbReference type="Pfam" id="PF05930">
    <property type="entry name" value="Phage_AlpA"/>
    <property type="match status" value="1"/>
</dbReference>
<gene>
    <name evidence="1" type="ORF">LH440_13460</name>
</gene>
<evidence type="ECO:0000313" key="1">
    <source>
        <dbReference type="EMBL" id="MCG9026889.1"/>
    </source>
</evidence>
<comment type="caution">
    <text evidence="1">The sequence shown here is derived from an EMBL/GenBank/DDBJ whole genome shotgun (WGS) entry which is preliminary data.</text>
</comment>
<protein>
    <submittedName>
        <fullName evidence="1">AlpA family phage regulatory protein</fullName>
    </submittedName>
</protein>
<name>A0ABD4STU4_9NEIS</name>
<dbReference type="AlphaFoldDB" id="A0ABD4STU4"/>